<sequence>MRVASCAEGATCGFLAENERLHQLKQLEGRLTLFRHIMQEDQDYLSQVSTQAALIATAACAMLGSKEQIIFKETRLCDVLPESVSHQWVVAQVCKGLDGCLELSYVMFAAVSFGLSLSVVYGAMNLVNMMKAVTIEVRDGSGLERVEPIVSLHLAAVRKRFVLAIAFLLLAIVTMMLEVSDYYAFPTIGVISLIALHAKMSDRSMRTDIAREVADSSSGDVREEGRLQKLRQITRRLAEDRMAFETTPFGEAGLEWLTTKLQTRWPTTFDGSHLAEREASTPRPSERDSHSNRSSTPALAPAPAPEMASSSVVRPLCVLSPADTNGSDCATPAGSPATSRRAPIARLGAICDSIRSRNSPRSATAMSAQSSSRGRLLERVWGPDESVPPPVTMH</sequence>
<feature type="region of interest" description="Disordered" evidence="1">
    <location>
        <begin position="270"/>
        <end position="307"/>
    </location>
</feature>
<evidence type="ECO:0008006" key="4">
    <source>
        <dbReference type="Google" id="ProtNLM"/>
    </source>
</evidence>
<protein>
    <recommendedName>
        <fullName evidence="4">Transmembrane protein</fullName>
    </recommendedName>
</protein>
<feature type="transmembrane region" description="Helical" evidence="2">
    <location>
        <begin position="183"/>
        <end position="201"/>
    </location>
</feature>
<evidence type="ECO:0000256" key="2">
    <source>
        <dbReference type="SAM" id="Phobius"/>
    </source>
</evidence>
<feature type="region of interest" description="Disordered" evidence="1">
    <location>
        <begin position="355"/>
        <end position="394"/>
    </location>
</feature>
<feature type="transmembrane region" description="Helical" evidence="2">
    <location>
        <begin position="103"/>
        <end position="124"/>
    </location>
</feature>
<name>A0A6V4V9E6_9EUKA</name>
<keyword evidence="2" id="KW-0812">Transmembrane</keyword>
<dbReference type="EMBL" id="HBKO01001989">
    <property type="protein sequence ID" value="CAE2195627.1"/>
    <property type="molecule type" value="Transcribed_RNA"/>
</dbReference>
<organism evidence="3">
    <name type="scientific">Prymnesium polylepis</name>
    <dbReference type="NCBI Taxonomy" id="72548"/>
    <lineage>
        <taxon>Eukaryota</taxon>
        <taxon>Haptista</taxon>
        <taxon>Haptophyta</taxon>
        <taxon>Prymnesiophyceae</taxon>
        <taxon>Prymnesiales</taxon>
        <taxon>Prymnesiaceae</taxon>
        <taxon>Prymnesium</taxon>
    </lineage>
</organism>
<feature type="transmembrane region" description="Helical" evidence="2">
    <location>
        <begin position="161"/>
        <end position="177"/>
    </location>
</feature>
<reference evidence="3" key="1">
    <citation type="submission" date="2021-01" db="EMBL/GenBank/DDBJ databases">
        <authorList>
            <person name="Corre E."/>
            <person name="Pelletier E."/>
            <person name="Niang G."/>
            <person name="Scheremetjew M."/>
            <person name="Finn R."/>
            <person name="Kale V."/>
            <person name="Holt S."/>
            <person name="Cochrane G."/>
            <person name="Meng A."/>
            <person name="Brown T."/>
            <person name="Cohen L."/>
        </authorList>
    </citation>
    <scope>NUCLEOTIDE SEQUENCE</scope>
    <source>
        <strain evidence="3">UIO037</strain>
    </source>
</reference>
<evidence type="ECO:0000256" key="1">
    <source>
        <dbReference type="SAM" id="MobiDB-lite"/>
    </source>
</evidence>
<feature type="compositionally biased region" description="Polar residues" evidence="1">
    <location>
        <begin position="356"/>
        <end position="373"/>
    </location>
</feature>
<evidence type="ECO:0000313" key="3">
    <source>
        <dbReference type="EMBL" id="CAE2195627.1"/>
    </source>
</evidence>
<keyword evidence="2" id="KW-1133">Transmembrane helix</keyword>
<feature type="compositionally biased region" description="Low complexity" evidence="1">
    <location>
        <begin position="294"/>
        <end position="307"/>
    </location>
</feature>
<proteinExistence type="predicted"/>
<dbReference type="AlphaFoldDB" id="A0A6V4V9E6"/>
<feature type="compositionally biased region" description="Basic and acidic residues" evidence="1">
    <location>
        <begin position="273"/>
        <end position="291"/>
    </location>
</feature>
<gene>
    <name evidence="3" type="ORF">CPOL0286_LOCUS981</name>
</gene>
<keyword evidence="2" id="KW-0472">Membrane</keyword>
<accession>A0A6V4V9E6</accession>